<name>A0ABT6QCT2_9STRE</name>
<keyword evidence="2" id="KW-1185">Reference proteome</keyword>
<dbReference type="Proteomes" id="UP001156146">
    <property type="component" value="Unassembled WGS sequence"/>
</dbReference>
<comment type="caution">
    <text evidence="1">The sequence shown here is derived from an EMBL/GenBank/DDBJ whole genome shotgun (WGS) entry which is preliminary data.</text>
</comment>
<accession>A0ABT6QCT2</accession>
<dbReference type="RefSeq" id="WP_224218475.1">
    <property type="nucleotide sequence ID" value="NZ_JAIRCA020000006.1"/>
</dbReference>
<reference evidence="1" key="1">
    <citation type="submission" date="2023-05" db="EMBL/GenBank/DDBJ databases">
        <title>Streptococcus hohhotensis sp. nov., isolated from the breast milk of healthy women.</title>
        <authorList>
            <person name="Liu W."/>
        </authorList>
    </citation>
    <scope>NUCLEOTIDE SEQUENCE</scope>
    <source>
        <strain evidence="1">IMAU99199</strain>
    </source>
</reference>
<evidence type="ECO:0000313" key="2">
    <source>
        <dbReference type="Proteomes" id="UP001156146"/>
    </source>
</evidence>
<gene>
    <name evidence="1" type="ORF">K4Z77_003675</name>
</gene>
<dbReference type="EMBL" id="JAIRCA020000006">
    <property type="protein sequence ID" value="MDI2139262.1"/>
    <property type="molecule type" value="Genomic_DNA"/>
</dbReference>
<sequence>MELNVERLKNMLDKGYVLYSKNGIIKSAKLPEFGSLIITTQDGKPIQKETRQKEKI</sequence>
<evidence type="ECO:0008006" key="3">
    <source>
        <dbReference type="Google" id="ProtNLM"/>
    </source>
</evidence>
<protein>
    <recommendedName>
        <fullName evidence="3">DUF2292 domain-containing protein</fullName>
    </recommendedName>
</protein>
<organism evidence="1 2">
    <name type="scientific">Streptococcus hohhotensis</name>
    <dbReference type="NCBI Taxonomy" id="2866998"/>
    <lineage>
        <taxon>Bacteria</taxon>
        <taxon>Bacillati</taxon>
        <taxon>Bacillota</taxon>
        <taxon>Bacilli</taxon>
        <taxon>Lactobacillales</taxon>
        <taxon>Streptococcaceae</taxon>
        <taxon>Streptococcus</taxon>
        <taxon>Streptococcus mitis group</taxon>
    </lineage>
</organism>
<evidence type="ECO:0000313" key="1">
    <source>
        <dbReference type="EMBL" id="MDI2139262.1"/>
    </source>
</evidence>
<proteinExistence type="predicted"/>